<name>A0A8J6J3D4_9FIRM</name>
<evidence type="ECO:0000313" key="1">
    <source>
        <dbReference type="EMBL" id="MBC5716871.1"/>
    </source>
</evidence>
<reference evidence="1" key="1">
    <citation type="submission" date="2020-08" db="EMBL/GenBank/DDBJ databases">
        <title>Genome public.</title>
        <authorList>
            <person name="Liu C."/>
            <person name="Sun Q."/>
        </authorList>
    </citation>
    <scope>NUCLEOTIDE SEQUENCE</scope>
    <source>
        <strain evidence="1">BX5</strain>
    </source>
</reference>
<gene>
    <name evidence="1" type="ORF">H8S55_05985</name>
</gene>
<accession>A0A8J6J3D4</accession>
<dbReference type="EMBL" id="JACOPN010000003">
    <property type="protein sequence ID" value="MBC5716871.1"/>
    <property type="molecule type" value="Genomic_DNA"/>
</dbReference>
<comment type="caution">
    <text evidence="1">The sequence shown here is derived from an EMBL/GenBank/DDBJ whole genome shotgun (WGS) entry which is preliminary data.</text>
</comment>
<keyword evidence="2" id="KW-1185">Reference proteome</keyword>
<organism evidence="1 2">
    <name type="scientific">Flintibacter faecis</name>
    <dbReference type="NCBI Taxonomy" id="2763047"/>
    <lineage>
        <taxon>Bacteria</taxon>
        <taxon>Bacillati</taxon>
        <taxon>Bacillota</taxon>
        <taxon>Clostridia</taxon>
        <taxon>Eubacteriales</taxon>
        <taxon>Flintibacter</taxon>
    </lineage>
</organism>
<protein>
    <submittedName>
        <fullName evidence="1">Uncharacterized protein</fullName>
    </submittedName>
</protein>
<dbReference type="Proteomes" id="UP000602260">
    <property type="component" value="Unassembled WGS sequence"/>
</dbReference>
<dbReference type="RefSeq" id="WP_186878206.1">
    <property type="nucleotide sequence ID" value="NZ_JACOPN010000003.1"/>
</dbReference>
<sequence length="216" mass="25423">MTVQNALEEMKERAFAPAFQKYLFDTYKVLAQTDFSEEEKDYTAAEDYFTTTLEQSENEILSQFKTNYEAKLRYASQYAFNAGLYSGFVQHFSNQDLVVDGFEKHLMQDLFEMPGMQRHTLFLKMHDENKKLIEQLEIDGDEERREHLTSIECAWEQRVHWAACHSFYCGYRAAVKVLTAVDGVSTFDMIPHTLLLEYHLGYTKSYDQTEQQHIDR</sequence>
<proteinExistence type="predicted"/>
<dbReference type="AlphaFoldDB" id="A0A8J6J3D4"/>
<evidence type="ECO:0000313" key="2">
    <source>
        <dbReference type="Proteomes" id="UP000602260"/>
    </source>
</evidence>